<protein>
    <submittedName>
        <fullName evidence="2">Uncharacterized protein</fullName>
    </submittedName>
</protein>
<feature type="transmembrane region" description="Helical" evidence="1">
    <location>
        <begin position="40"/>
        <end position="60"/>
    </location>
</feature>
<accession>A0AAW8HHN8</accession>
<dbReference type="EMBL" id="JAVDKS010000012">
    <property type="protein sequence ID" value="MDQ2258899.1"/>
    <property type="molecule type" value="Genomic_DNA"/>
</dbReference>
<gene>
    <name evidence="2" type="ORF">RBJ67_22485</name>
</gene>
<proteinExistence type="predicted"/>
<evidence type="ECO:0000313" key="2">
    <source>
        <dbReference type="EMBL" id="MDQ2258899.1"/>
    </source>
</evidence>
<name>A0AAW8HHN8_9ENTR</name>
<keyword evidence="3" id="KW-1185">Reference proteome</keyword>
<reference evidence="2 3" key="1">
    <citation type="submission" date="2023-08" db="EMBL/GenBank/DDBJ databases">
        <authorList>
            <person name="Dale J."/>
        </authorList>
    </citation>
    <scope>NUCLEOTIDE SEQUENCE [LARGE SCALE GENOMIC DNA]</scope>
    <source>
        <strain evidence="2 3">2023EL-00788</strain>
    </source>
</reference>
<dbReference type="Proteomes" id="UP001225042">
    <property type="component" value="Unassembled WGS sequence"/>
</dbReference>
<feature type="transmembrane region" description="Helical" evidence="1">
    <location>
        <begin position="99"/>
        <end position="118"/>
    </location>
</feature>
<sequence length="233" mass="25802">MIKGNLSKIAYFPVLMIYAGLPLVHDVIPYHRVYNSEDWFALAGMYVLGTLIAFPLLYLLRKSDKNGYGNSVNSIIPRVFITVLMQLVCLYLLWNEPAYLYLSMAVIMGASAVIFGYGKKGLNLLRDKDTGHLYEIRGAKAYRLNDFDAARFQSISMSKGLQFAEFSSSDVTGFDVSSSVQSVNHSFSNTDLIINPTSGMPMVGGISGLDVHGNSWGTNFNEPSSTYDPNRGY</sequence>
<organism evidence="2 3">
    <name type="scientific">Enterobacter soli</name>
    <dbReference type="NCBI Taxonomy" id="885040"/>
    <lineage>
        <taxon>Bacteria</taxon>
        <taxon>Pseudomonadati</taxon>
        <taxon>Pseudomonadota</taxon>
        <taxon>Gammaproteobacteria</taxon>
        <taxon>Enterobacterales</taxon>
        <taxon>Enterobacteriaceae</taxon>
        <taxon>Enterobacter</taxon>
    </lineage>
</organism>
<evidence type="ECO:0000256" key="1">
    <source>
        <dbReference type="SAM" id="Phobius"/>
    </source>
</evidence>
<dbReference type="AlphaFoldDB" id="A0AAW8HHN8"/>
<comment type="caution">
    <text evidence="2">The sequence shown here is derived from an EMBL/GenBank/DDBJ whole genome shotgun (WGS) entry which is preliminary data.</text>
</comment>
<dbReference type="RefSeq" id="WP_088545068.1">
    <property type="nucleotide sequence ID" value="NZ_JAGGDT010000029.1"/>
</dbReference>
<keyword evidence="1" id="KW-0472">Membrane</keyword>
<keyword evidence="1" id="KW-0812">Transmembrane</keyword>
<feature type="transmembrane region" description="Helical" evidence="1">
    <location>
        <begin position="9"/>
        <end position="28"/>
    </location>
</feature>
<keyword evidence="1" id="KW-1133">Transmembrane helix</keyword>
<evidence type="ECO:0000313" key="3">
    <source>
        <dbReference type="Proteomes" id="UP001225042"/>
    </source>
</evidence>
<feature type="transmembrane region" description="Helical" evidence="1">
    <location>
        <begin position="72"/>
        <end position="93"/>
    </location>
</feature>